<feature type="chain" id="PRO_5020779551" evidence="1">
    <location>
        <begin position="24"/>
        <end position="262"/>
    </location>
</feature>
<organism evidence="2 3">
    <name type="scientific">Sphingobacterium paludis</name>
    <dbReference type="NCBI Taxonomy" id="1476465"/>
    <lineage>
        <taxon>Bacteria</taxon>
        <taxon>Pseudomonadati</taxon>
        <taxon>Bacteroidota</taxon>
        <taxon>Sphingobacteriia</taxon>
        <taxon>Sphingobacteriales</taxon>
        <taxon>Sphingobacteriaceae</taxon>
        <taxon>Sphingobacterium</taxon>
    </lineage>
</organism>
<dbReference type="Proteomes" id="UP000294752">
    <property type="component" value="Unassembled WGS sequence"/>
</dbReference>
<dbReference type="NCBIfam" id="TIGR01200">
    <property type="entry name" value="GLPGLI"/>
    <property type="match status" value="1"/>
</dbReference>
<dbReference type="EMBL" id="SNZV01000002">
    <property type="protein sequence ID" value="TDS15897.1"/>
    <property type="molecule type" value="Genomic_DNA"/>
</dbReference>
<comment type="caution">
    <text evidence="2">The sequence shown here is derived from an EMBL/GenBank/DDBJ whole genome shotgun (WGS) entry which is preliminary data.</text>
</comment>
<dbReference type="AlphaFoldDB" id="A0A4R7D5Q0"/>
<dbReference type="RefSeq" id="WP_133639190.1">
    <property type="nucleotide sequence ID" value="NZ_SNZV01000002.1"/>
</dbReference>
<gene>
    <name evidence="2" type="ORF">B0I21_102214</name>
</gene>
<feature type="signal peptide" evidence="1">
    <location>
        <begin position="1"/>
        <end position="23"/>
    </location>
</feature>
<keyword evidence="1" id="KW-0732">Signal</keyword>
<accession>A0A4R7D5Q0</accession>
<keyword evidence="3" id="KW-1185">Reference proteome</keyword>
<dbReference type="InterPro" id="IPR005901">
    <property type="entry name" value="GLPGLI"/>
</dbReference>
<dbReference type="Pfam" id="PF09697">
    <property type="entry name" value="Porph_ging"/>
    <property type="match status" value="1"/>
</dbReference>
<dbReference type="OrthoDB" id="1440774at2"/>
<evidence type="ECO:0000256" key="1">
    <source>
        <dbReference type="SAM" id="SignalP"/>
    </source>
</evidence>
<sequence>MKKFITLCIVNALFSTLSFGQYAYFPDGGIIHFEKRVHLKNFMKRKMALSKSDNFDRSYMEQLMSKAPESYVYKSILSFNGSESRYDPVKEESTAIMRNLEWYGFDYAGSYYQDIEKGVFKNKLDYNGGNVLLEDSLLHIKWKITNEYRDIAGYNCRRANGVLLDSIFVVAFYTDAIPLSSGPMGTNGLPGMILGFAVPEQHYSIYATKVEMGQPQIHSEFAKKRDKPMRRADFQTFMRDRLRVGDWYTEAEFNFMMVNMLL</sequence>
<name>A0A4R7D5Q0_9SPHI</name>
<reference evidence="2 3" key="1">
    <citation type="submission" date="2019-03" db="EMBL/GenBank/DDBJ databases">
        <title>Genomic Encyclopedia of Type Strains, Phase III (KMG-III): the genomes of soil and plant-associated and newly described type strains.</title>
        <authorList>
            <person name="Whitman W."/>
        </authorList>
    </citation>
    <scope>NUCLEOTIDE SEQUENCE [LARGE SCALE GENOMIC DNA]</scope>
    <source>
        <strain evidence="2 3">CGMCC 1.12801</strain>
    </source>
</reference>
<evidence type="ECO:0000313" key="2">
    <source>
        <dbReference type="EMBL" id="TDS15897.1"/>
    </source>
</evidence>
<protein>
    <submittedName>
        <fullName evidence="2">GLPGLI family protein</fullName>
    </submittedName>
</protein>
<evidence type="ECO:0000313" key="3">
    <source>
        <dbReference type="Proteomes" id="UP000294752"/>
    </source>
</evidence>
<proteinExistence type="predicted"/>